<dbReference type="RefSeq" id="WP_249736422.1">
    <property type="nucleotide sequence ID" value="NZ_JAKNCJ010000001.1"/>
</dbReference>
<dbReference type="Pfam" id="PF00005">
    <property type="entry name" value="ABC_tran"/>
    <property type="match status" value="1"/>
</dbReference>
<evidence type="ECO:0000256" key="2">
    <source>
        <dbReference type="ARBA" id="ARBA00022840"/>
    </source>
</evidence>
<feature type="domain" description="ABC transporter" evidence="3">
    <location>
        <begin position="20"/>
        <end position="254"/>
    </location>
</feature>
<dbReference type="SMART" id="SM00382">
    <property type="entry name" value="AAA"/>
    <property type="match status" value="1"/>
</dbReference>
<dbReference type="InterPro" id="IPR003593">
    <property type="entry name" value="AAA+_ATPase"/>
</dbReference>
<dbReference type="Proteomes" id="UP001203761">
    <property type="component" value="Unassembled WGS sequence"/>
</dbReference>
<evidence type="ECO:0000256" key="1">
    <source>
        <dbReference type="ARBA" id="ARBA00022741"/>
    </source>
</evidence>
<keyword evidence="5" id="KW-1185">Reference proteome</keyword>
<comment type="caution">
    <text evidence="4">The sequence shown here is derived from an EMBL/GenBank/DDBJ whole genome shotgun (WGS) entry which is preliminary data.</text>
</comment>
<name>A0ABT0QXC5_9MICO</name>
<organism evidence="4 5">
    <name type="scientific">Brachybacterium equifaecis</name>
    <dbReference type="NCBI Taxonomy" id="2910770"/>
    <lineage>
        <taxon>Bacteria</taxon>
        <taxon>Bacillati</taxon>
        <taxon>Actinomycetota</taxon>
        <taxon>Actinomycetes</taxon>
        <taxon>Micrococcales</taxon>
        <taxon>Dermabacteraceae</taxon>
        <taxon>Brachybacterium</taxon>
    </lineage>
</organism>
<evidence type="ECO:0000259" key="3">
    <source>
        <dbReference type="PROSITE" id="PS50893"/>
    </source>
</evidence>
<dbReference type="EMBL" id="JAKNCJ010000001">
    <property type="protein sequence ID" value="MCL6422317.1"/>
    <property type="molecule type" value="Genomic_DNA"/>
</dbReference>
<dbReference type="PROSITE" id="PS50893">
    <property type="entry name" value="ABC_TRANSPORTER_2"/>
    <property type="match status" value="1"/>
</dbReference>
<dbReference type="SUPFAM" id="SSF52540">
    <property type="entry name" value="P-loop containing nucleoside triphosphate hydrolases"/>
    <property type="match status" value="1"/>
</dbReference>
<dbReference type="InterPro" id="IPR027417">
    <property type="entry name" value="P-loop_NTPase"/>
</dbReference>
<evidence type="ECO:0000313" key="4">
    <source>
        <dbReference type="EMBL" id="MCL6422317.1"/>
    </source>
</evidence>
<dbReference type="Gene3D" id="3.40.50.300">
    <property type="entry name" value="P-loop containing nucleotide triphosphate hydrolases"/>
    <property type="match status" value="1"/>
</dbReference>
<accession>A0ABT0QXC5</accession>
<keyword evidence="2 4" id="KW-0067">ATP-binding</keyword>
<sequence>MTAAHDAAPTAGKTGWGASIRDLDYDYHRPLSSRSPALRSLSAQIRPGTITGLLGRNGAGKSTLAKILAGQLRPTRGTVEVDGSAPWEDAARMAGTAYVASGMGSGASMRIYDSEPLRSTLELWEETRAWDGELADRLLRLWELDADKDTPDSLSQGQLSAFCAVLGLASGAPLTIFDEVHLGMDAVVRRQFYDELLAEYTRTSRTFVLSSHLIEEISDLLEDVIYVHRGTVVEHGDVDEIRERHRTGDSLPSLTDIMIRIAEEAS</sequence>
<reference evidence="4" key="1">
    <citation type="submission" date="2022-02" db="EMBL/GenBank/DDBJ databases">
        <authorList>
            <person name="Lee M."/>
            <person name="Kim S.-J."/>
            <person name="Jung M.-Y."/>
        </authorList>
    </citation>
    <scope>NUCLEOTIDE SEQUENCE</scope>
    <source>
        <strain evidence="4">JHP9</strain>
    </source>
</reference>
<dbReference type="PANTHER" id="PTHR43158:SF5">
    <property type="entry name" value="ABC TRANSPORTER, ATP-BINDING PROTEIN"/>
    <property type="match status" value="1"/>
</dbReference>
<protein>
    <submittedName>
        <fullName evidence="4">ABC transporter ATP-binding protein</fullName>
    </submittedName>
</protein>
<keyword evidence="1" id="KW-0547">Nucleotide-binding</keyword>
<proteinExistence type="predicted"/>
<dbReference type="PANTHER" id="PTHR43158">
    <property type="entry name" value="SKFA PEPTIDE EXPORT ATP-BINDING PROTEIN SKFE"/>
    <property type="match status" value="1"/>
</dbReference>
<dbReference type="InterPro" id="IPR003439">
    <property type="entry name" value="ABC_transporter-like_ATP-bd"/>
</dbReference>
<dbReference type="GO" id="GO:0005524">
    <property type="term" value="F:ATP binding"/>
    <property type="evidence" value="ECO:0007669"/>
    <property type="project" value="UniProtKB-KW"/>
</dbReference>
<evidence type="ECO:0000313" key="5">
    <source>
        <dbReference type="Proteomes" id="UP001203761"/>
    </source>
</evidence>
<gene>
    <name evidence="4" type="ORF">Bequi_02760</name>
</gene>